<organism evidence="10 11">
    <name type="scientific">candidate division WS6 bacterium OLB21</name>
    <dbReference type="NCBI Taxonomy" id="1617427"/>
    <lineage>
        <taxon>Bacteria</taxon>
        <taxon>Candidatus Dojkabacteria</taxon>
    </lineage>
</organism>
<dbReference type="GO" id="GO:0004177">
    <property type="term" value="F:aminopeptidase activity"/>
    <property type="evidence" value="ECO:0007669"/>
    <property type="project" value="UniProtKB-KW"/>
</dbReference>
<evidence type="ECO:0000256" key="7">
    <source>
        <dbReference type="ARBA" id="ARBA00022723"/>
    </source>
</evidence>
<evidence type="ECO:0000256" key="5">
    <source>
        <dbReference type="ARBA" id="ARBA00022438"/>
    </source>
</evidence>
<evidence type="ECO:0000256" key="2">
    <source>
        <dbReference type="ARBA" id="ARBA00001946"/>
    </source>
</evidence>
<dbReference type="PANTHER" id="PTHR34448:SF1">
    <property type="entry name" value="BLL6088 PROTEIN"/>
    <property type="match status" value="1"/>
</dbReference>
<dbReference type="InterPro" id="IPR000787">
    <property type="entry name" value="Peptidase_M29"/>
</dbReference>
<dbReference type="Proteomes" id="UP000070449">
    <property type="component" value="Unassembled WGS sequence"/>
</dbReference>
<keyword evidence="6" id="KW-0645">Protease</keyword>
<dbReference type="STRING" id="1617427.UZ20_WS6002000540"/>
<dbReference type="GO" id="GO:0008237">
    <property type="term" value="F:metallopeptidase activity"/>
    <property type="evidence" value="ECO:0007669"/>
    <property type="project" value="UniProtKB-KW"/>
</dbReference>
<dbReference type="PANTHER" id="PTHR34448">
    <property type="entry name" value="AMINOPEPTIDASE"/>
    <property type="match status" value="1"/>
</dbReference>
<dbReference type="Pfam" id="PF02073">
    <property type="entry name" value="Peptidase_M29"/>
    <property type="match status" value="1"/>
</dbReference>
<evidence type="ECO:0000256" key="1">
    <source>
        <dbReference type="ARBA" id="ARBA00001941"/>
    </source>
</evidence>
<comment type="cofactor">
    <cofactor evidence="3">
        <name>Zn(2+)</name>
        <dbReference type="ChEBI" id="CHEBI:29105"/>
    </cofactor>
</comment>
<dbReference type="SUPFAM" id="SSF144052">
    <property type="entry name" value="Thermophilic metalloprotease-like"/>
    <property type="match status" value="1"/>
</dbReference>
<evidence type="ECO:0000256" key="9">
    <source>
        <dbReference type="ARBA" id="ARBA00023049"/>
    </source>
</evidence>
<dbReference type="Gene3D" id="3.40.1830.10">
    <property type="entry name" value="Thermophilic metalloprotease (M29)"/>
    <property type="match status" value="1"/>
</dbReference>
<name>A0A136KJ83_9BACT</name>
<comment type="similarity">
    <text evidence="4">Belongs to the peptidase M29 family.</text>
</comment>
<keyword evidence="5 10" id="KW-0031">Aminopeptidase</keyword>
<dbReference type="InterPro" id="IPR052170">
    <property type="entry name" value="M29_Exopeptidase"/>
</dbReference>
<gene>
    <name evidence="10" type="ORF">UZ20_WS6002000540</name>
</gene>
<dbReference type="EMBL" id="JYPD01000017">
    <property type="protein sequence ID" value="KXK09491.1"/>
    <property type="molecule type" value="Genomic_DNA"/>
</dbReference>
<proteinExistence type="inferred from homology"/>
<reference evidence="10 11" key="1">
    <citation type="submission" date="2015-02" db="EMBL/GenBank/DDBJ databases">
        <title>Improved understanding of the partial-nitritation anammox process through 23 genomes representing the majority of the microbial community.</title>
        <authorList>
            <person name="Speth D.R."/>
            <person name="In T Zandt M."/>
            <person name="Guerrero Cruz S."/>
            <person name="Jetten M.S."/>
            <person name="Dutilh B.E."/>
        </authorList>
    </citation>
    <scope>NUCLEOTIDE SEQUENCE [LARGE SCALE GENOMIC DNA]</scope>
    <source>
        <strain evidence="10">OLB21</strain>
    </source>
</reference>
<dbReference type="GO" id="GO:0006508">
    <property type="term" value="P:proteolysis"/>
    <property type="evidence" value="ECO:0007669"/>
    <property type="project" value="UniProtKB-KW"/>
</dbReference>
<keyword evidence="8 10" id="KW-0378">Hydrolase</keyword>
<dbReference type="EC" id="3.4.11.-" evidence="10"/>
<evidence type="ECO:0000313" key="10">
    <source>
        <dbReference type="EMBL" id="KXK09491.1"/>
    </source>
</evidence>
<dbReference type="AlphaFoldDB" id="A0A136KJ83"/>
<protein>
    <submittedName>
        <fullName evidence="10">Aminopeptidase T</fullName>
        <ecNumber evidence="10">3.4.11.-</ecNumber>
    </submittedName>
</protein>
<comment type="cofactor">
    <cofactor evidence="1">
        <name>Co(2+)</name>
        <dbReference type="ChEBI" id="CHEBI:48828"/>
    </cofactor>
</comment>
<comment type="cofactor">
    <cofactor evidence="2">
        <name>Mg(2+)</name>
        <dbReference type="ChEBI" id="CHEBI:18420"/>
    </cofactor>
</comment>
<keyword evidence="7" id="KW-0479">Metal-binding</keyword>
<accession>A0A136KJ83</accession>
<keyword evidence="9" id="KW-0482">Metalloprotease</keyword>
<evidence type="ECO:0000256" key="8">
    <source>
        <dbReference type="ARBA" id="ARBA00022801"/>
    </source>
</evidence>
<evidence type="ECO:0000256" key="3">
    <source>
        <dbReference type="ARBA" id="ARBA00001947"/>
    </source>
</evidence>
<evidence type="ECO:0000313" key="11">
    <source>
        <dbReference type="Proteomes" id="UP000070449"/>
    </source>
</evidence>
<dbReference type="GO" id="GO:0046872">
    <property type="term" value="F:metal ion binding"/>
    <property type="evidence" value="ECO:0007669"/>
    <property type="project" value="UniProtKB-KW"/>
</dbReference>
<comment type="caution">
    <text evidence="10">The sequence shown here is derived from an EMBL/GenBank/DDBJ whole genome shotgun (WGS) entry which is preliminary data.</text>
</comment>
<evidence type="ECO:0000256" key="4">
    <source>
        <dbReference type="ARBA" id="ARBA00008236"/>
    </source>
</evidence>
<evidence type="ECO:0000256" key="6">
    <source>
        <dbReference type="ARBA" id="ARBA00022670"/>
    </source>
</evidence>
<sequence>MHNNTPSKEDFELAQIFLDHSLRLKAGENVLISVSEHISNTLIQAVYLEAIKRGANPLIESITNFYINRASYSGLNHSLLTQGSDKQAAHIPLDVIDSLANWADAYVRITSNFNKTEFADVAQQRITKRMNQIRPIFDKIIDSDRWILTSYPTEDMAKHAGVSFDWLKEFFYQACIVDYKAMGVQLKKLEKLMDKGSIVKLVGKNTDLTIGIEGRLAKLCNGQRNIPDGEVFLAPNKNTLEGPIYFDMPTIYSGKEMQGIYLEFSKGKVIKAQADKGQKHLDDILATDAGSRFVGEFAFGANYNITKALKDTLFDEKIGGTIHMALGRSYVEKRGGAPVNGNKSLIHWDIVKDMRLKGSTAYIDDKVVLKDGKLLV</sequence>
<dbReference type="InterPro" id="IPR035097">
    <property type="entry name" value="M29_N-terminal"/>
</dbReference>